<dbReference type="InterPro" id="IPR042099">
    <property type="entry name" value="ANL_N_sf"/>
</dbReference>
<dbReference type="RefSeq" id="WP_073020868.1">
    <property type="nucleotide sequence ID" value="NZ_FQWF01000011.1"/>
</dbReference>
<reference evidence="6" key="1">
    <citation type="submission" date="2016-11" db="EMBL/GenBank/DDBJ databases">
        <authorList>
            <person name="Varghese N."/>
            <person name="Submissions S."/>
        </authorList>
    </citation>
    <scope>NUCLEOTIDE SEQUENCE [LARGE SCALE GENOMIC DNA]</scope>
    <source>
        <strain evidence="6">DSM 17659</strain>
    </source>
</reference>
<dbReference type="FunFam" id="3.30.300.30:FF:000017">
    <property type="entry name" value="Acyl-CoA synthetase short-chain family member 3"/>
    <property type="match status" value="1"/>
</dbReference>
<dbReference type="Gene3D" id="3.30.300.30">
    <property type="match status" value="1"/>
</dbReference>
<dbReference type="PANTHER" id="PTHR43347:SF3">
    <property type="entry name" value="ACYL-COA SYNTHETASE SHORT-CHAIN FAMILY MEMBER 3, MITOCHONDRIAL"/>
    <property type="match status" value="1"/>
</dbReference>
<keyword evidence="6" id="KW-1185">Reference proteome</keyword>
<dbReference type="OrthoDB" id="9778383at2"/>
<protein>
    <submittedName>
        <fullName evidence="5">Propionyl-CoA synthetase</fullName>
    </submittedName>
</protein>
<evidence type="ECO:0000256" key="1">
    <source>
        <dbReference type="ARBA" id="ARBA00006432"/>
    </source>
</evidence>
<dbReference type="SUPFAM" id="SSF56801">
    <property type="entry name" value="Acetyl-CoA synthetase-like"/>
    <property type="match status" value="1"/>
</dbReference>
<dbReference type="InterPro" id="IPR032387">
    <property type="entry name" value="ACAS_N"/>
</dbReference>
<sequence>MTYNEIYAESIEQSEKFWKKQADAIEWYNKPDVILSKDENGYPLWYKDGELNVCYLALDKHIQDGYGDQTAIIYDSPVTQTVKKYTYSEVKTEVAKLAGGMLSLGLKKGHTAVIYMPMIPQAAFAMLACARIGVTHSVVFGGFAPHELAIRIDDCKPRLIITASSGIEVDRLLAYKPLVDEAIALASHTPKKVIVFNRKLGARVPFKKYDVDYDALVYGSEETACVPVNTTHPLYILYTSGTTGKPKGVVRDSGGCAVALKFSMTHIYNVQPDDVFWAASDVGWVVGHSFIVYGPLINRNTTLIFEGKPIKTPDASTFWRIIAEHKVNAMFTAPTAIRAIKKEDPEGEFIKQYDLSSLKTQFLAGERCDIATLEWYQKHIPVPAIDHWWQTESGWPMIANMMGIEQLPIKPGSVGKAVCGYDIRIFSENGTELPPNEEGYVVVKLPLPPGALLDLWEDNPRFKAGYLDKFPGYYFSGDGGFKDDDNYIFITGRVDDVINVAGHRLSTAEMEEIVSSHPVVAECAVIGINDALKGQIPLALVVTKLNAEMEHYQLEQEIIKLVRQQIGAVASLQNVVIVERLPKTRSGKILRKLMRSIADGEKFQIPSTIDDESIVGEIDAVLQKYSIGIYNKKNNN</sequence>
<dbReference type="InterPro" id="IPR000873">
    <property type="entry name" value="AMP-dep_synth/lig_dom"/>
</dbReference>
<evidence type="ECO:0000259" key="2">
    <source>
        <dbReference type="Pfam" id="PF00501"/>
    </source>
</evidence>
<dbReference type="InterPro" id="IPR045851">
    <property type="entry name" value="AMP-bd_C_sf"/>
</dbReference>
<dbReference type="EMBL" id="FQWF01000011">
    <property type="protein sequence ID" value="SHG89900.1"/>
    <property type="molecule type" value="Genomic_DNA"/>
</dbReference>
<dbReference type="Proteomes" id="UP000184020">
    <property type="component" value="Unassembled WGS sequence"/>
</dbReference>
<dbReference type="Pfam" id="PF00501">
    <property type="entry name" value="AMP-binding"/>
    <property type="match status" value="1"/>
</dbReference>
<comment type="similarity">
    <text evidence="1">Belongs to the ATP-dependent AMP-binding enzyme family.</text>
</comment>
<dbReference type="InterPro" id="IPR025110">
    <property type="entry name" value="AMP-bd_C"/>
</dbReference>
<evidence type="ECO:0000313" key="6">
    <source>
        <dbReference type="Proteomes" id="UP000184020"/>
    </source>
</evidence>
<dbReference type="STRING" id="229205.SAMN05444372_111108"/>
<organism evidence="5 6">
    <name type="scientific">Flavobacterium micromati</name>
    <dbReference type="NCBI Taxonomy" id="229205"/>
    <lineage>
        <taxon>Bacteria</taxon>
        <taxon>Pseudomonadati</taxon>
        <taxon>Bacteroidota</taxon>
        <taxon>Flavobacteriia</taxon>
        <taxon>Flavobacteriales</taxon>
        <taxon>Flavobacteriaceae</taxon>
        <taxon>Flavobacterium</taxon>
    </lineage>
</organism>
<dbReference type="InterPro" id="IPR020845">
    <property type="entry name" value="AMP-binding_CS"/>
</dbReference>
<evidence type="ECO:0000313" key="5">
    <source>
        <dbReference type="EMBL" id="SHG89900.1"/>
    </source>
</evidence>
<feature type="domain" description="Acetyl-coenzyme A synthetase N-terminal" evidence="4">
    <location>
        <begin position="3"/>
        <end position="56"/>
    </location>
</feature>
<gene>
    <name evidence="5" type="ORF">SAMN05444372_111108</name>
</gene>
<dbReference type="PROSITE" id="PS00455">
    <property type="entry name" value="AMP_BINDING"/>
    <property type="match status" value="1"/>
</dbReference>
<name>A0A1M5NK24_9FLAO</name>
<evidence type="ECO:0000259" key="4">
    <source>
        <dbReference type="Pfam" id="PF16177"/>
    </source>
</evidence>
<feature type="domain" description="AMP-binding enzyme C-terminal" evidence="3">
    <location>
        <begin position="509"/>
        <end position="588"/>
    </location>
</feature>
<dbReference type="PANTHER" id="PTHR43347">
    <property type="entry name" value="ACYL-COA SYNTHETASE"/>
    <property type="match status" value="1"/>
</dbReference>
<dbReference type="Pfam" id="PF16177">
    <property type="entry name" value="ACAS_N"/>
    <property type="match status" value="1"/>
</dbReference>
<dbReference type="Gene3D" id="3.40.50.12780">
    <property type="entry name" value="N-terminal domain of ligase-like"/>
    <property type="match status" value="1"/>
</dbReference>
<feature type="domain" description="AMP-dependent synthetase/ligase" evidence="2">
    <location>
        <begin position="64"/>
        <end position="444"/>
    </location>
</feature>
<evidence type="ECO:0000259" key="3">
    <source>
        <dbReference type="Pfam" id="PF13193"/>
    </source>
</evidence>
<dbReference type="GO" id="GO:0050218">
    <property type="term" value="F:propionate-CoA ligase activity"/>
    <property type="evidence" value="ECO:0007669"/>
    <property type="project" value="TreeGrafter"/>
</dbReference>
<accession>A0A1M5NK24</accession>
<proteinExistence type="inferred from homology"/>
<dbReference type="Pfam" id="PF13193">
    <property type="entry name" value="AMP-binding_C"/>
    <property type="match status" value="1"/>
</dbReference>
<dbReference type="AlphaFoldDB" id="A0A1M5NK24"/>